<evidence type="ECO:0000259" key="3">
    <source>
        <dbReference type="PROSITE" id="PS50801"/>
    </source>
</evidence>
<evidence type="ECO:0000313" key="4">
    <source>
        <dbReference type="EMBL" id="MDR7363623.1"/>
    </source>
</evidence>
<dbReference type="InterPro" id="IPR036513">
    <property type="entry name" value="STAS_dom_sf"/>
</dbReference>
<dbReference type="InterPro" id="IPR058548">
    <property type="entry name" value="MlaB-like_STAS"/>
</dbReference>
<dbReference type="PANTHER" id="PTHR35849">
    <property type="entry name" value="BLR2341 PROTEIN"/>
    <property type="match status" value="1"/>
</dbReference>
<name>A0ABU2BYZ2_9ACTN</name>
<dbReference type="PROSITE" id="PS50801">
    <property type="entry name" value="STAS"/>
    <property type="match status" value="1"/>
</dbReference>
<protein>
    <recommendedName>
        <fullName evidence="2">Anti-sigma factor antagonist</fullName>
    </recommendedName>
</protein>
<evidence type="ECO:0000256" key="1">
    <source>
        <dbReference type="ARBA" id="ARBA00009013"/>
    </source>
</evidence>
<comment type="similarity">
    <text evidence="1 2">Belongs to the anti-sigma-factor antagonist family.</text>
</comment>
<dbReference type="RefSeq" id="WP_310304231.1">
    <property type="nucleotide sequence ID" value="NZ_BAAAPS010000003.1"/>
</dbReference>
<feature type="domain" description="STAS" evidence="3">
    <location>
        <begin position="10"/>
        <end position="98"/>
    </location>
</feature>
<sequence>MFMANEDSAMALSGRLDGRHAAEVREALYERIEGEQGDVVVDLTEVESIDGTVLKLLAAAALRLQRTGRQMVLRGCSPALRRVFAFGGLRRLFAWDRG</sequence>
<comment type="caution">
    <text evidence="4">The sequence shown here is derived from an EMBL/GenBank/DDBJ whole genome shotgun (WGS) entry which is preliminary data.</text>
</comment>
<dbReference type="InterPro" id="IPR002645">
    <property type="entry name" value="STAS_dom"/>
</dbReference>
<organism evidence="4 5">
    <name type="scientific">Nocardioides marmoribigeumensis</name>
    <dbReference type="NCBI Taxonomy" id="433649"/>
    <lineage>
        <taxon>Bacteria</taxon>
        <taxon>Bacillati</taxon>
        <taxon>Actinomycetota</taxon>
        <taxon>Actinomycetes</taxon>
        <taxon>Propionibacteriales</taxon>
        <taxon>Nocardioidaceae</taxon>
        <taxon>Nocardioides</taxon>
    </lineage>
</organism>
<proteinExistence type="inferred from homology"/>
<keyword evidence="5" id="KW-1185">Reference proteome</keyword>
<dbReference type="Gene3D" id="3.30.750.24">
    <property type="entry name" value="STAS domain"/>
    <property type="match status" value="1"/>
</dbReference>
<dbReference type="InterPro" id="IPR003658">
    <property type="entry name" value="Anti-sigma_ant"/>
</dbReference>
<dbReference type="NCBIfam" id="TIGR00377">
    <property type="entry name" value="ant_ant_sig"/>
    <property type="match status" value="1"/>
</dbReference>
<dbReference type="CDD" id="cd07043">
    <property type="entry name" value="STAS_anti-anti-sigma_factors"/>
    <property type="match status" value="1"/>
</dbReference>
<dbReference type="EMBL" id="JAVDYG010000001">
    <property type="protein sequence ID" value="MDR7363623.1"/>
    <property type="molecule type" value="Genomic_DNA"/>
</dbReference>
<dbReference type="Proteomes" id="UP001183648">
    <property type="component" value="Unassembled WGS sequence"/>
</dbReference>
<gene>
    <name evidence="4" type="ORF">J2S63_003176</name>
</gene>
<evidence type="ECO:0000313" key="5">
    <source>
        <dbReference type="Proteomes" id="UP001183648"/>
    </source>
</evidence>
<dbReference type="InterPro" id="IPR052746">
    <property type="entry name" value="MlaB_ABC_Transporter"/>
</dbReference>
<evidence type="ECO:0000256" key="2">
    <source>
        <dbReference type="RuleBase" id="RU003749"/>
    </source>
</evidence>
<dbReference type="SUPFAM" id="SSF52091">
    <property type="entry name" value="SpoIIaa-like"/>
    <property type="match status" value="1"/>
</dbReference>
<dbReference type="PANTHER" id="PTHR35849:SF2">
    <property type="entry name" value="BLR2341 PROTEIN"/>
    <property type="match status" value="1"/>
</dbReference>
<dbReference type="Pfam" id="PF13466">
    <property type="entry name" value="STAS_2"/>
    <property type="match status" value="1"/>
</dbReference>
<reference evidence="4 5" key="1">
    <citation type="submission" date="2023-07" db="EMBL/GenBank/DDBJ databases">
        <title>Sequencing the genomes of 1000 actinobacteria strains.</title>
        <authorList>
            <person name="Klenk H.-P."/>
        </authorList>
    </citation>
    <scope>NUCLEOTIDE SEQUENCE [LARGE SCALE GENOMIC DNA]</scope>
    <source>
        <strain evidence="4 5">DSM 19426</strain>
    </source>
</reference>
<accession>A0ABU2BYZ2</accession>